<proteinExistence type="inferred from homology"/>
<reference evidence="1" key="1">
    <citation type="submission" date="2018-06" db="EMBL/GenBank/DDBJ databases">
        <authorList>
            <person name="Zhirakovskaya E."/>
        </authorList>
    </citation>
    <scope>NUCLEOTIDE SEQUENCE</scope>
</reference>
<dbReference type="EMBL" id="UOGA01000281">
    <property type="protein sequence ID" value="VAX24890.1"/>
    <property type="molecule type" value="Genomic_DNA"/>
</dbReference>
<organism evidence="1">
    <name type="scientific">hydrothermal vent metagenome</name>
    <dbReference type="NCBI Taxonomy" id="652676"/>
    <lineage>
        <taxon>unclassified sequences</taxon>
        <taxon>metagenomes</taxon>
        <taxon>ecological metagenomes</taxon>
    </lineage>
</organism>
<evidence type="ECO:0000313" key="1">
    <source>
        <dbReference type="EMBL" id="VAX24890.1"/>
    </source>
</evidence>
<protein>
    <submittedName>
        <fullName evidence="1">Uncharacterized protein</fullName>
    </submittedName>
</protein>
<sequence>MSWRQTLRGLRDLYSKFISRFTPGAKHLKLGKLGEEMASNALSAEGYRITDRNLKVDKREIDIVAIDGGALVFIEVKTRSGHSHGKPAEAIDKNRRARMRKAGELYAMYKRLKGVSIRFDVVTVDFADDPKGKVEIIKNAF</sequence>
<dbReference type="CDD" id="cd20736">
    <property type="entry name" value="PoNe_Nuclease"/>
    <property type="match status" value="1"/>
</dbReference>
<dbReference type="Gene3D" id="3.40.1350.10">
    <property type="match status" value="1"/>
</dbReference>
<dbReference type="GO" id="GO:0003676">
    <property type="term" value="F:nucleic acid binding"/>
    <property type="evidence" value="ECO:0007669"/>
    <property type="project" value="InterPro"/>
</dbReference>
<dbReference type="AlphaFoldDB" id="A0A3B1CQC3"/>
<dbReference type="PANTHER" id="PTHR34039:SF1">
    <property type="entry name" value="UPF0102 PROTEIN YRAN"/>
    <property type="match status" value="1"/>
</dbReference>
<dbReference type="SUPFAM" id="SSF52980">
    <property type="entry name" value="Restriction endonuclease-like"/>
    <property type="match status" value="1"/>
</dbReference>
<accession>A0A3B1CQC3</accession>
<gene>
    <name evidence="1" type="ORF">MNBD_NITROSPINAE04-2218</name>
</gene>
<dbReference type="InterPro" id="IPR011335">
    <property type="entry name" value="Restrct_endonuc-II-like"/>
</dbReference>
<dbReference type="Pfam" id="PF02021">
    <property type="entry name" value="UPF0102"/>
    <property type="match status" value="1"/>
</dbReference>
<dbReference type="PANTHER" id="PTHR34039">
    <property type="entry name" value="UPF0102 PROTEIN YRAN"/>
    <property type="match status" value="1"/>
</dbReference>
<dbReference type="InterPro" id="IPR011856">
    <property type="entry name" value="tRNA_endonuc-like_dom_sf"/>
</dbReference>
<dbReference type="InterPro" id="IPR003509">
    <property type="entry name" value="UPF0102_YraN-like"/>
</dbReference>
<name>A0A3B1CQC3_9ZZZZ</name>
<dbReference type="HAMAP" id="MF_00048">
    <property type="entry name" value="UPF0102"/>
    <property type="match status" value="1"/>
</dbReference>